<dbReference type="Proteomes" id="UP001295463">
    <property type="component" value="Chromosome"/>
</dbReference>
<evidence type="ECO:0000313" key="2">
    <source>
        <dbReference type="Proteomes" id="UP001295463"/>
    </source>
</evidence>
<organism evidence="1 2">
    <name type="scientific">Trichlorobacter ammonificans</name>
    <dbReference type="NCBI Taxonomy" id="2916410"/>
    <lineage>
        <taxon>Bacteria</taxon>
        <taxon>Pseudomonadati</taxon>
        <taxon>Thermodesulfobacteriota</taxon>
        <taxon>Desulfuromonadia</taxon>
        <taxon>Geobacterales</taxon>
        <taxon>Geobacteraceae</taxon>
        <taxon>Trichlorobacter</taxon>
    </lineage>
</organism>
<sequence>MTVVTVCTELAYSPHFHRNNMCTMLLQASLSSAASIEIMTMKGSKYEENTCYLCFFSFGLFFDQY</sequence>
<name>A0ABM9D7Y2_9BACT</name>
<accession>A0ABM9D7Y2</accession>
<dbReference type="EMBL" id="OW150024">
    <property type="protein sequence ID" value="CAH2031321.1"/>
    <property type="molecule type" value="Genomic_DNA"/>
</dbReference>
<evidence type="ECO:0000313" key="1">
    <source>
        <dbReference type="EMBL" id="CAH2031321.1"/>
    </source>
</evidence>
<protein>
    <submittedName>
        <fullName evidence="1">Uncharacterized protein</fullName>
    </submittedName>
</protein>
<proteinExistence type="predicted"/>
<reference evidence="1 2" key="1">
    <citation type="submission" date="2022-03" db="EMBL/GenBank/DDBJ databases">
        <authorList>
            <person name="Koch H."/>
        </authorList>
    </citation>
    <scope>NUCLEOTIDE SEQUENCE [LARGE SCALE GENOMIC DNA]</scope>
    <source>
        <strain evidence="1 2">G1</strain>
    </source>
</reference>
<keyword evidence="2" id="KW-1185">Reference proteome</keyword>
<gene>
    <name evidence="1" type="ORF">GEAMG1_1491</name>
</gene>